<feature type="transmembrane region" description="Helical" evidence="1">
    <location>
        <begin position="93"/>
        <end position="114"/>
    </location>
</feature>
<dbReference type="OrthoDB" id="5491447at2"/>
<keyword evidence="3" id="KW-1185">Reference proteome</keyword>
<dbReference type="EMBL" id="SDDZ01000010">
    <property type="protein sequence ID" value="RXJ45839.1"/>
    <property type="molecule type" value="Genomic_DNA"/>
</dbReference>
<organism evidence="2 3">
    <name type="scientific">Gelidibacter gilvus</name>
    <dbReference type="NCBI Taxonomy" id="59602"/>
    <lineage>
        <taxon>Bacteria</taxon>
        <taxon>Pseudomonadati</taxon>
        <taxon>Bacteroidota</taxon>
        <taxon>Flavobacteriia</taxon>
        <taxon>Flavobacteriales</taxon>
        <taxon>Flavobacteriaceae</taxon>
        <taxon>Gelidibacter</taxon>
    </lineage>
</organism>
<evidence type="ECO:0000313" key="3">
    <source>
        <dbReference type="Proteomes" id="UP000289792"/>
    </source>
</evidence>
<keyword evidence="1" id="KW-0472">Membrane</keyword>
<protein>
    <recommendedName>
        <fullName evidence="4">DUF4129 domain-containing protein</fullName>
    </recommendedName>
</protein>
<dbReference type="RefSeq" id="WP_129018270.1">
    <property type="nucleotide sequence ID" value="NZ_SDDZ01000010.1"/>
</dbReference>
<gene>
    <name evidence="2" type="ORF">ESZ48_14760</name>
</gene>
<comment type="caution">
    <text evidence="2">The sequence shown here is derived from an EMBL/GenBank/DDBJ whole genome shotgun (WGS) entry which is preliminary data.</text>
</comment>
<dbReference type="Proteomes" id="UP000289792">
    <property type="component" value="Unassembled WGS sequence"/>
</dbReference>
<evidence type="ECO:0000313" key="2">
    <source>
        <dbReference type="EMBL" id="RXJ45839.1"/>
    </source>
</evidence>
<keyword evidence="1" id="KW-1133">Transmembrane helix</keyword>
<name>A0A4Q0XGF8_9FLAO</name>
<dbReference type="AlphaFoldDB" id="A0A4Q0XGF8"/>
<sequence length="242" mass="28169">MKLHLTLIVTVCMILLNGNTSLWAKISVQQPQNERQFKEGFKDNYSGRKYNYEGKAAVRSNSSKHGDASKYSQNRPYVNEDNDADNFSFDFSIFNWLFIIILILALPYLAYTLLNEGSSHLFSFRKNEKLQAYGEITAENIAQADIKALITNAENTNDYRLAIRYYYLLVLKQLNLKNFIKYEDDKTNADYMNAIASQNFSKGFAYTSYIYDYTWYGEFSLNKEQYQLAKDSFVQLIKEINS</sequence>
<keyword evidence="1" id="KW-0812">Transmembrane</keyword>
<reference evidence="2 3" key="1">
    <citation type="submission" date="2019-01" db="EMBL/GenBank/DDBJ databases">
        <title>Genome sequence of the Antarctic species Gelidibacter gilvus ACAM 158(T).</title>
        <authorList>
            <person name="Bowman J.P."/>
        </authorList>
    </citation>
    <scope>NUCLEOTIDE SEQUENCE [LARGE SCALE GENOMIC DNA]</scope>
    <source>
        <strain evidence="2 3">IC158</strain>
    </source>
</reference>
<proteinExistence type="predicted"/>
<evidence type="ECO:0000256" key="1">
    <source>
        <dbReference type="SAM" id="Phobius"/>
    </source>
</evidence>
<evidence type="ECO:0008006" key="4">
    <source>
        <dbReference type="Google" id="ProtNLM"/>
    </source>
</evidence>
<accession>A0A4Q0XGF8</accession>